<feature type="chain" id="PRO_5020421458" evidence="1">
    <location>
        <begin position="31"/>
        <end position="142"/>
    </location>
</feature>
<organism evidence="2 3">
    <name type="scientific">Nocardioides guangzhouensis</name>
    <dbReference type="NCBI Taxonomy" id="2497878"/>
    <lineage>
        <taxon>Bacteria</taxon>
        <taxon>Bacillati</taxon>
        <taxon>Actinomycetota</taxon>
        <taxon>Actinomycetes</taxon>
        <taxon>Propionibacteriales</taxon>
        <taxon>Nocardioidaceae</taxon>
        <taxon>Nocardioides</taxon>
    </lineage>
</organism>
<comment type="caution">
    <text evidence="2">The sequence shown here is derived from an EMBL/GenBank/DDBJ whole genome shotgun (WGS) entry which is preliminary data.</text>
</comment>
<reference evidence="2 3" key="1">
    <citation type="submission" date="2019-01" db="EMBL/GenBank/DDBJ databases">
        <title>Nocardioides guangzhouensis sp. nov., an actinobacterium isolated from soil.</title>
        <authorList>
            <person name="Fu Y."/>
            <person name="Cai Y."/>
            <person name="Lin Z."/>
            <person name="Chen P."/>
        </authorList>
    </citation>
    <scope>NUCLEOTIDE SEQUENCE [LARGE SCALE GENOMIC DNA]</scope>
    <source>
        <strain evidence="2 3">130</strain>
    </source>
</reference>
<dbReference type="EMBL" id="SDKM01000024">
    <property type="protein sequence ID" value="RYP84329.1"/>
    <property type="molecule type" value="Genomic_DNA"/>
</dbReference>
<protein>
    <submittedName>
        <fullName evidence="2">Uncharacterized protein</fullName>
    </submittedName>
</protein>
<sequence>MSFSRNARRTMTLAAGASAAIVLGTTTAQAHHCYIPMYSLNGPASANWFVVSAQDGAALIADYQAECAGAADAGYAALRDAGMPVGIKIKESKTIGDPKDEGKMNPNGANGKGLEYFGAGSTLADEMVSTWIAGASAYDCDA</sequence>
<proteinExistence type="predicted"/>
<dbReference type="RefSeq" id="WP_134719052.1">
    <property type="nucleotide sequence ID" value="NZ_SDKM01000024.1"/>
</dbReference>
<evidence type="ECO:0000313" key="2">
    <source>
        <dbReference type="EMBL" id="RYP84329.1"/>
    </source>
</evidence>
<dbReference type="Proteomes" id="UP000295198">
    <property type="component" value="Unassembled WGS sequence"/>
</dbReference>
<dbReference type="OrthoDB" id="4843611at2"/>
<evidence type="ECO:0000256" key="1">
    <source>
        <dbReference type="SAM" id="SignalP"/>
    </source>
</evidence>
<feature type="signal peptide" evidence="1">
    <location>
        <begin position="1"/>
        <end position="30"/>
    </location>
</feature>
<gene>
    <name evidence="2" type="ORF">EKO23_15940</name>
</gene>
<keyword evidence="3" id="KW-1185">Reference proteome</keyword>
<evidence type="ECO:0000313" key="3">
    <source>
        <dbReference type="Proteomes" id="UP000295198"/>
    </source>
</evidence>
<dbReference type="AlphaFoldDB" id="A0A4V1XYT1"/>
<name>A0A4V1XYT1_9ACTN</name>
<accession>A0A4V1XYT1</accession>
<keyword evidence="1" id="KW-0732">Signal</keyword>